<dbReference type="KEGG" id="mmob:F6R98_21365"/>
<keyword evidence="2" id="KW-0449">Lipoprotein</keyword>
<dbReference type="OrthoDB" id="9770517at2"/>
<dbReference type="Proteomes" id="UP000325755">
    <property type="component" value="Chromosome"/>
</dbReference>
<gene>
    <name evidence="3" type="ORF">F6R98_21365</name>
</gene>
<dbReference type="EMBL" id="CP044205">
    <property type="protein sequence ID" value="QFY44868.1"/>
    <property type="molecule type" value="Genomic_DNA"/>
</dbReference>
<dbReference type="AlphaFoldDB" id="A0A5Q0BS24"/>
<dbReference type="GO" id="GO:0015562">
    <property type="term" value="F:efflux transmembrane transporter activity"/>
    <property type="evidence" value="ECO:0007669"/>
    <property type="project" value="InterPro"/>
</dbReference>
<comment type="subcellular location">
    <subcellularLocation>
        <location evidence="2">Cell outer membrane</location>
        <topology evidence="2">Lipid-anchor</topology>
    </subcellularLocation>
</comment>
<organism evidence="3 4">
    <name type="scientific">Candidatus Methylospira mobilis</name>
    <dbReference type="NCBI Taxonomy" id="1808979"/>
    <lineage>
        <taxon>Bacteria</taxon>
        <taxon>Pseudomonadati</taxon>
        <taxon>Pseudomonadota</taxon>
        <taxon>Gammaproteobacteria</taxon>
        <taxon>Methylococcales</taxon>
        <taxon>Methylococcaceae</taxon>
        <taxon>Candidatus Methylospira</taxon>
    </lineage>
</organism>
<keyword evidence="4" id="KW-1185">Reference proteome</keyword>
<dbReference type="InParanoid" id="A0A5Q0BS24"/>
<dbReference type="InterPro" id="IPR010131">
    <property type="entry name" value="MdtP/NodT-like"/>
</dbReference>
<dbReference type="Gene3D" id="2.20.200.10">
    <property type="entry name" value="Outer membrane efflux proteins (OEP)"/>
    <property type="match status" value="1"/>
</dbReference>
<keyword evidence="2" id="KW-0472">Membrane</keyword>
<comment type="similarity">
    <text evidence="1 2">Belongs to the outer membrane factor (OMF) (TC 1.B.17) family.</text>
</comment>
<proteinExistence type="inferred from homology"/>
<keyword evidence="2" id="KW-0812">Transmembrane</keyword>
<dbReference type="PANTHER" id="PTHR30203:SF25">
    <property type="entry name" value="OUTER MEMBRANE PROTEIN-RELATED"/>
    <property type="match status" value="1"/>
</dbReference>
<dbReference type="Pfam" id="PF02321">
    <property type="entry name" value="OEP"/>
    <property type="match status" value="2"/>
</dbReference>
<dbReference type="RefSeq" id="WP_153250833.1">
    <property type="nucleotide sequence ID" value="NZ_CP044205.1"/>
</dbReference>
<evidence type="ECO:0000313" key="4">
    <source>
        <dbReference type="Proteomes" id="UP000325755"/>
    </source>
</evidence>
<dbReference type="Gene3D" id="1.20.1600.10">
    <property type="entry name" value="Outer membrane efflux proteins (OEP)"/>
    <property type="match status" value="1"/>
</dbReference>
<accession>A0A5Q0BS24</accession>
<protein>
    <submittedName>
        <fullName evidence="3">Efflux transporter outer membrane subunit</fullName>
    </submittedName>
</protein>
<dbReference type="PANTHER" id="PTHR30203">
    <property type="entry name" value="OUTER MEMBRANE CATION EFFLUX PROTEIN"/>
    <property type="match status" value="1"/>
</dbReference>
<dbReference type="GO" id="GO:0009279">
    <property type="term" value="C:cell outer membrane"/>
    <property type="evidence" value="ECO:0007669"/>
    <property type="project" value="UniProtKB-SubCell"/>
</dbReference>
<evidence type="ECO:0000256" key="2">
    <source>
        <dbReference type="RuleBase" id="RU362097"/>
    </source>
</evidence>
<reference evidence="3 4" key="1">
    <citation type="submission" date="2019-09" db="EMBL/GenBank/DDBJ databases">
        <title>Ecophysiology of the spiral-shaped methanotroph Methylospira mobilis as revealed by the complete genome sequence.</title>
        <authorList>
            <person name="Oshkin I.Y."/>
            <person name="Dedysh S.N."/>
            <person name="Miroshnikov K."/>
            <person name="Danilova O.V."/>
            <person name="Hakobyan A."/>
            <person name="Liesack W."/>
        </authorList>
    </citation>
    <scope>NUCLEOTIDE SEQUENCE [LARGE SCALE GENOMIC DNA]</scope>
    <source>
        <strain evidence="3 4">Shm1</strain>
    </source>
</reference>
<keyword evidence="2" id="KW-0564">Palmitate</keyword>
<dbReference type="InterPro" id="IPR003423">
    <property type="entry name" value="OMP_efflux"/>
</dbReference>
<evidence type="ECO:0000256" key="1">
    <source>
        <dbReference type="ARBA" id="ARBA00007613"/>
    </source>
</evidence>
<name>A0A5Q0BS24_9GAMM</name>
<sequence>MSHDFVNGSMPGRPSGQYRPASPIVGWERERAHGKHLHDRLGCLLVALLLGGCAVGPDFEKPVARSPQKWSELPANTVLAQSELPSKTIQASPDREWWRQFNDPVLSSLVERALQGNMTLRTASALLAQSRAQRGIAGADQFPMLNGNASYTRFKPSQDGILSLSKTLTGTGGATSANGTGMSTSANGTGVGAIGIPAAGIQPFNLYQYGFDASWEVDLWGRVRRELESAEAGVEVSREEHHDAQLTVIAEVARNYIELRRLQGRREIARQRRDVAQEQLDLIGQQAARGVVTDIEVETAKAGLSNVLAELPQLDQQIEQAVNQLSLLLGRQPGTLTGELSAARPVPAIPARVRIGLPSELAQRRPDIREAEARLHGALADIGMATAEFYPRFTLSGSAGLQALNYRNLGNWAALQYAMGPTVTLPLFQGGRLVSTLELRQEEHRQAAIGYQNTVLSAWHEIDNSLSAYNESQRRQLALQASVHSNAQALTLGQQRYRQGVANFLPVLQARAALLQAEQAEIDGAGVMATNIVALYKALGGGWQVAQEQEVAENEADGDKAGNR</sequence>
<dbReference type="NCBIfam" id="TIGR01845">
    <property type="entry name" value="outer_NodT"/>
    <property type="match status" value="1"/>
</dbReference>
<keyword evidence="2" id="KW-1134">Transmembrane beta strand</keyword>
<dbReference type="SUPFAM" id="SSF56954">
    <property type="entry name" value="Outer membrane efflux proteins (OEP)"/>
    <property type="match status" value="1"/>
</dbReference>
<evidence type="ECO:0000313" key="3">
    <source>
        <dbReference type="EMBL" id="QFY44868.1"/>
    </source>
</evidence>